<accession>A0A0R1PEQ0</accession>
<dbReference type="Gene3D" id="4.10.80.30">
    <property type="entry name" value="DNA polymerase, domain 6"/>
    <property type="match status" value="1"/>
</dbReference>
<dbReference type="PANTHER" id="PTHR33308:SF9">
    <property type="entry name" value="PEPTIDOGLYCAN HYDROLASE FLGJ"/>
    <property type="match status" value="1"/>
</dbReference>
<dbReference type="PATRIC" id="fig|1423746.3.peg.1243"/>
<dbReference type="SMART" id="SM00047">
    <property type="entry name" value="LYZ2"/>
    <property type="match status" value="1"/>
</dbReference>
<organism evidence="4 5">
    <name type="scientific">Limosilactobacillus frumenti DSM 13145</name>
    <dbReference type="NCBI Taxonomy" id="1423746"/>
    <lineage>
        <taxon>Bacteria</taxon>
        <taxon>Bacillati</taxon>
        <taxon>Bacillota</taxon>
        <taxon>Bacilli</taxon>
        <taxon>Lactobacillales</taxon>
        <taxon>Lactobacillaceae</taxon>
        <taxon>Limosilactobacillus</taxon>
    </lineage>
</organism>
<dbReference type="STRING" id="1423746.FD27_GL001222"/>
<proteinExistence type="inferred from homology"/>
<feature type="domain" description="Mannosyl-glycoprotein endo-beta-N-acetylglucosamidase-like" evidence="3">
    <location>
        <begin position="2"/>
        <end position="137"/>
    </location>
</feature>
<comment type="caution">
    <text evidence="4">The sequence shown here is derived from an EMBL/GenBank/DDBJ whole genome shotgun (WGS) entry which is preliminary data.</text>
</comment>
<name>A0A0R1PEQ0_9LACO</name>
<dbReference type="InterPro" id="IPR002901">
    <property type="entry name" value="MGlyc_endo_b_GlcNAc-like_dom"/>
</dbReference>
<protein>
    <submittedName>
        <fullName evidence="4">Mannosyl-glycoprotein endo-beta-N-acetylglucosaminidase</fullName>
    </submittedName>
</protein>
<gene>
    <name evidence="4" type="ORF">FD27_GL001222</name>
</gene>
<dbReference type="PANTHER" id="PTHR33308">
    <property type="entry name" value="PEPTIDOGLYCAN HYDROLASE FLGJ"/>
    <property type="match status" value="1"/>
</dbReference>
<keyword evidence="2" id="KW-0378">Hydrolase</keyword>
<dbReference type="PRINTS" id="PR01002">
    <property type="entry name" value="FLGFLGJ"/>
</dbReference>
<dbReference type="GO" id="GO:0004040">
    <property type="term" value="F:amidase activity"/>
    <property type="evidence" value="ECO:0007669"/>
    <property type="project" value="InterPro"/>
</dbReference>
<evidence type="ECO:0000256" key="2">
    <source>
        <dbReference type="ARBA" id="ARBA00022801"/>
    </source>
</evidence>
<dbReference type="Proteomes" id="UP000051445">
    <property type="component" value="Unassembled WGS sequence"/>
</dbReference>
<reference evidence="4 5" key="1">
    <citation type="journal article" date="2015" name="Genome Announc.">
        <title>Expanding the biotechnology potential of lactobacilli through comparative genomics of 213 strains and associated genera.</title>
        <authorList>
            <person name="Sun Z."/>
            <person name="Harris H.M."/>
            <person name="McCann A."/>
            <person name="Guo C."/>
            <person name="Argimon S."/>
            <person name="Zhang W."/>
            <person name="Yang X."/>
            <person name="Jeffery I.B."/>
            <person name="Cooney J.C."/>
            <person name="Kagawa T.F."/>
            <person name="Liu W."/>
            <person name="Song Y."/>
            <person name="Salvetti E."/>
            <person name="Wrobel A."/>
            <person name="Rasinkangas P."/>
            <person name="Parkhill J."/>
            <person name="Rea M.C."/>
            <person name="O'Sullivan O."/>
            <person name="Ritari J."/>
            <person name="Douillard F.P."/>
            <person name="Paul Ross R."/>
            <person name="Yang R."/>
            <person name="Briner A.E."/>
            <person name="Felis G.E."/>
            <person name="de Vos W.M."/>
            <person name="Barrangou R."/>
            <person name="Klaenhammer T.R."/>
            <person name="Caufield P.W."/>
            <person name="Cui Y."/>
            <person name="Zhang H."/>
            <person name="O'Toole P.W."/>
        </authorList>
    </citation>
    <scope>NUCLEOTIDE SEQUENCE [LARGE SCALE GENOMIC DNA]</scope>
    <source>
        <strain evidence="4 5">DSM 13145</strain>
    </source>
</reference>
<evidence type="ECO:0000256" key="1">
    <source>
        <dbReference type="ARBA" id="ARBA00010266"/>
    </source>
</evidence>
<comment type="similarity">
    <text evidence="1">Belongs to the glycosyl hydrolase 73 family.</text>
</comment>
<dbReference type="InterPro" id="IPR051056">
    <property type="entry name" value="Glycosyl_Hydrolase_73"/>
</dbReference>
<evidence type="ECO:0000259" key="3">
    <source>
        <dbReference type="SMART" id="SM00047"/>
    </source>
</evidence>
<evidence type="ECO:0000313" key="4">
    <source>
        <dbReference type="EMBL" id="KRL27459.1"/>
    </source>
</evidence>
<evidence type="ECO:0000313" key="5">
    <source>
        <dbReference type="Proteomes" id="UP000051445"/>
    </source>
</evidence>
<keyword evidence="5" id="KW-1185">Reference proteome</keyword>
<dbReference type="EMBL" id="AZER01000016">
    <property type="protein sequence ID" value="KRL27459.1"/>
    <property type="molecule type" value="Genomic_DNA"/>
</dbReference>
<dbReference type="Pfam" id="PF01832">
    <property type="entry name" value="Glucosaminidase"/>
    <property type="match status" value="1"/>
</dbReference>
<dbReference type="Gene3D" id="1.10.530.10">
    <property type="match status" value="1"/>
</dbReference>
<dbReference type="RefSeq" id="WP_268872918.1">
    <property type="nucleotide sequence ID" value="NZ_AZER01000016.1"/>
</dbReference>
<dbReference type="AlphaFoldDB" id="A0A0R1PEQ0"/>
<sequence>MAQRLGKQYDLYPSVIIAQAALESNWGSSDLSRSPYHNLFGVKDNGRGDTIMAPTSEYFAGHQHQVKDRFRTYDSDWASLLDYGETLQNSLYHNVHRSVCSHYRQATYALLGKYATDPEYDRKLNRLIDQYQLTKYDQPLRKSAVHHPVHATYHDVTDSASNHHSSSHTSHHYPTPIVSVMGGAGTAGLFQLVRRFLFK</sequence>